<dbReference type="AlphaFoldDB" id="A0A5B7G7N2"/>
<protein>
    <submittedName>
        <fullName evidence="2">Uncharacterized protein</fullName>
    </submittedName>
</protein>
<reference evidence="2 3" key="1">
    <citation type="submission" date="2019-05" db="EMBL/GenBank/DDBJ databases">
        <title>Another draft genome of Portunus trituberculatus and its Hox gene families provides insights of decapod evolution.</title>
        <authorList>
            <person name="Jeong J.-H."/>
            <person name="Song I."/>
            <person name="Kim S."/>
            <person name="Choi T."/>
            <person name="Kim D."/>
            <person name="Ryu S."/>
            <person name="Kim W."/>
        </authorList>
    </citation>
    <scope>NUCLEOTIDE SEQUENCE [LARGE SCALE GENOMIC DNA]</scope>
    <source>
        <tissue evidence="2">Muscle</tissue>
    </source>
</reference>
<sequence length="112" mass="12947">MKLTLLPTHTNIVTDTHHHHHHHYHHRYRHHHHHQSYHTPPPSVTPPLSCPPWRNSLAFGKSRLSAVTPPPGTIFLRRTRNLPPGFPIATRSEVEERRARQGTATCRPDTLL</sequence>
<evidence type="ECO:0000313" key="3">
    <source>
        <dbReference type="Proteomes" id="UP000324222"/>
    </source>
</evidence>
<evidence type="ECO:0000313" key="2">
    <source>
        <dbReference type="EMBL" id="MPC53128.1"/>
    </source>
</evidence>
<feature type="region of interest" description="Disordered" evidence="1">
    <location>
        <begin position="16"/>
        <end position="48"/>
    </location>
</feature>
<feature type="compositionally biased region" description="Pro residues" evidence="1">
    <location>
        <begin position="39"/>
        <end position="48"/>
    </location>
</feature>
<gene>
    <name evidence="2" type="ORF">E2C01_047013</name>
</gene>
<comment type="caution">
    <text evidence="2">The sequence shown here is derived from an EMBL/GenBank/DDBJ whole genome shotgun (WGS) entry which is preliminary data.</text>
</comment>
<dbReference type="Proteomes" id="UP000324222">
    <property type="component" value="Unassembled WGS sequence"/>
</dbReference>
<keyword evidence="3" id="KW-1185">Reference proteome</keyword>
<feature type="region of interest" description="Disordered" evidence="1">
    <location>
        <begin position="93"/>
        <end position="112"/>
    </location>
</feature>
<proteinExistence type="predicted"/>
<organism evidence="2 3">
    <name type="scientific">Portunus trituberculatus</name>
    <name type="common">Swimming crab</name>
    <name type="synonym">Neptunus trituberculatus</name>
    <dbReference type="NCBI Taxonomy" id="210409"/>
    <lineage>
        <taxon>Eukaryota</taxon>
        <taxon>Metazoa</taxon>
        <taxon>Ecdysozoa</taxon>
        <taxon>Arthropoda</taxon>
        <taxon>Crustacea</taxon>
        <taxon>Multicrustacea</taxon>
        <taxon>Malacostraca</taxon>
        <taxon>Eumalacostraca</taxon>
        <taxon>Eucarida</taxon>
        <taxon>Decapoda</taxon>
        <taxon>Pleocyemata</taxon>
        <taxon>Brachyura</taxon>
        <taxon>Eubrachyura</taxon>
        <taxon>Portunoidea</taxon>
        <taxon>Portunidae</taxon>
        <taxon>Portuninae</taxon>
        <taxon>Portunus</taxon>
    </lineage>
</organism>
<evidence type="ECO:0000256" key="1">
    <source>
        <dbReference type="SAM" id="MobiDB-lite"/>
    </source>
</evidence>
<dbReference type="EMBL" id="VSRR010011401">
    <property type="protein sequence ID" value="MPC53128.1"/>
    <property type="molecule type" value="Genomic_DNA"/>
</dbReference>
<feature type="compositionally biased region" description="Basic residues" evidence="1">
    <location>
        <begin position="17"/>
        <end position="36"/>
    </location>
</feature>
<name>A0A5B7G7N2_PORTR</name>
<accession>A0A5B7G7N2</accession>
<feature type="region of interest" description="Disordered" evidence="1">
    <location>
        <begin position="61"/>
        <end position="87"/>
    </location>
</feature>